<evidence type="ECO:0000313" key="5">
    <source>
        <dbReference type="Proteomes" id="UP001275664"/>
    </source>
</evidence>
<keyword evidence="1" id="KW-1133">Transmembrane helix</keyword>
<gene>
    <name evidence="4" type="ORF">SIK69_08055</name>
</gene>
<dbReference type="PANTHER" id="PTHR37024:SF5">
    <property type="entry name" value="IMPA N-TERMINAL DOMAIN-CONTAINING PROTEIN"/>
    <property type="match status" value="1"/>
</dbReference>
<organism evidence="4 5">
    <name type="scientific">Scandinavium lactucae</name>
    <dbReference type="NCBI Taxonomy" id="3095028"/>
    <lineage>
        <taxon>Bacteria</taxon>
        <taxon>Pseudomonadati</taxon>
        <taxon>Pseudomonadota</taxon>
        <taxon>Gammaproteobacteria</taxon>
        <taxon>Enterobacterales</taxon>
        <taxon>Enterobacteriaceae</taxon>
        <taxon>Scandinavium</taxon>
    </lineage>
</organism>
<accession>A0ABU4QLG9</accession>
<keyword evidence="5" id="KW-1185">Reference proteome</keyword>
<feature type="transmembrane region" description="Helical" evidence="1">
    <location>
        <begin position="231"/>
        <end position="252"/>
    </location>
</feature>
<name>A0ABU4QLG9_9ENTR</name>
<keyword evidence="1" id="KW-0812">Transmembrane</keyword>
<protein>
    <submittedName>
        <fullName evidence="4">VasL domain-containing protein</fullName>
    </submittedName>
</protein>
<evidence type="ECO:0000259" key="3">
    <source>
        <dbReference type="Pfam" id="PF12486"/>
    </source>
</evidence>
<dbReference type="RefSeq" id="WP_319785831.1">
    <property type="nucleotide sequence ID" value="NZ_JAWXRD010000027.1"/>
</dbReference>
<proteinExistence type="predicted"/>
<reference evidence="4 5" key="1">
    <citation type="submission" date="2023-11" db="EMBL/GenBank/DDBJ databases">
        <title>Scandinavium wanjuensis sp. nov., isolated from lettuce South Korea.</title>
        <authorList>
            <person name="Park J."/>
            <person name="Park S."/>
            <person name="Oh K.K."/>
            <person name="Cho G.S."/>
            <person name="Franz C.M.A.P."/>
        </authorList>
    </citation>
    <scope>NUCLEOTIDE SEQUENCE [LARGE SCALE GENOMIC DNA]</scope>
    <source>
        <strain evidence="4 5">V105_6</strain>
    </source>
</reference>
<dbReference type="PANTHER" id="PTHR37024">
    <property type="entry name" value="TYPE VI SECRETION SYSTEM DUF2094 AND IMPA-RELATED DOMAIN PROTEIN"/>
    <property type="match status" value="1"/>
</dbReference>
<dbReference type="Proteomes" id="UP001275664">
    <property type="component" value="Unassembled WGS sequence"/>
</dbReference>
<dbReference type="EMBL" id="JAWXRD010000027">
    <property type="protein sequence ID" value="MDX6040143.1"/>
    <property type="molecule type" value="Genomic_DNA"/>
</dbReference>
<comment type="caution">
    <text evidence="4">The sequence shown here is derived from an EMBL/GenBank/DDBJ whole genome shotgun (WGS) entry which is preliminary data.</text>
</comment>
<evidence type="ECO:0000313" key="4">
    <source>
        <dbReference type="EMBL" id="MDX6040143.1"/>
    </source>
</evidence>
<sequence length="437" mass="49227">MSEFTGNIIIQTGPDPRDWPEFTAIREEINKINHPARPGVSWHLIESLSLSLFRSNGVDLQTAAYYTLARTHQQGLAGFTEGCELLAAMVVNQWQQLWPQQGQARIEILEWFNARVGSQLRQHNFESRDLPMVYRAERALQLLCDKLQQVELSRVPRIENLLYLMQNTAKRLDAPAIKPPLPATQPKQTLVYLSIPQPEPEQPAVTEYHAETSVRQGVEVRVATPVAKRPAVILGFAAGVLVGALVAVAIYITQVRPLQQQLTSLAMMPVTAAPLWLSKPELATYAEQLNVLENLSPLTVLHSADRVVAKASSLWPTDPLQIAQTQRWQQLQTARADYAEEDSYFQLRLQLKALSEKLVEQEKAHGSLTISYLKTAVYQMQNELNRATPLEELLRQLSVAVDANQPPSPLLIKQTDERWNALLSRYHQLMVQGHAAR</sequence>
<dbReference type="Pfam" id="PF12486">
    <property type="entry name" value="VasL"/>
    <property type="match status" value="1"/>
</dbReference>
<feature type="domain" description="ImpA C-terminal" evidence="3">
    <location>
        <begin position="285"/>
        <end position="429"/>
    </location>
</feature>
<feature type="domain" description="ImpA N-terminal" evidence="2">
    <location>
        <begin position="12"/>
        <end position="113"/>
    </location>
</feature>
<dbReference type="InterPro" id="IPR021069">
    <property type="entry name" value="ImpA_C"/>
</dbReference>
<evidence type="ECO:0000256" key="1">
    <source>
        <dbReference type="SAM" id="Phobius"/>
    </source>
</evidence>
<evidence type="ECO:0000259" key="2">
    <source>
        <dbReference type="Pfam" id="PF06812"/>
    </source>
</evidence>
<keyword evidence="1" id="KW-0472">Membrane</keyword>
<dbReference type="InterPro" id="IPR010657">
    <property type="entry name" value="ImpA_N"/>
</dbReference>
<dbReference type="Pfam" id="PF06812">
    <property type="entry name" value="ImpA_N"/>
    <property type="match status" value="1"/>
</dbReference>